<reference evidence="9" key="2">
    <citation type="submission" date="2020-11" db="EMBL/GenBank/DDBJ databases">
        <authorList>
            <person name="McCartney M.A."/>
            <person name="Auch B."/>
            <person name="Kono T."/>
            <person name="Mallez S."/>
            <person name="Becker A."/>
            <person name="Gohl D.M."/>
            <person name="Silverstein K.A.T."/>
            <person name="Koren S."/>
            <person name="Bechman K.B."/>
            <person name="Herman A."/>
            <person name="Abrahante J.E."/>
            <person name="Garbe J."/>
        </authorList>
    </citation>
    <scope>NUCLEOTIDE SEQUENCE</scope>
    <source>
        <strain evidence="9">Duluth1</strain>
        <tissue evidence="9">Whole animal</tissue>
    </source>
</reference>
<dbReference type="SUPFAM" id="SSF103473">
    <property type="entry name" value="MFS general substrate transporter"/>
    <property type="match status" value="1"/>
</dbReference>
<dbReference type="PRINTS" id="PR00171">
    <property type="entry name" value="SUGRTRNSPORT"/>
</dbReference>
<feature type="transmembrane region" description="Helical" evidence="7">
    <location>
        <begin position="211"/>
        <end position="229"/>
    </location>
</feature>
<evidence type="ECO:0000313" key="10">
    <source>
        <dbReference type="Proteomes" id="UP000828390"/>
    </source>
</evidence>
<evidence type="ECO:0000256" key="6">
    <source>
        <dbReference type="RuleBase" id="RU003346"/>
    </source>
</evidence>
<dbReference type="InterPro" id="IPR005829">
    <property type="entry name" value="Sugar_transporter_CS"/>
</dbReference>
<dbReference type="InterPro" id="IPR005828">
    <property type="entry name" value="MFS_sugar_transport-like"/>
</dbReference>
<dbReference type="PANTHER" id="PTHR23503">
    <property type="entry name" value="SOLUTE CARRIER FAMILY 2"/>
    <property type="match status" value="1"/>
</dbReference>
<evidence type="ECO:0000313" key="9">
    <source>
        <dbReference type="EMBL" id="KAH3825636.1"/>
    </source>
</evidence>
<evidence type="ECO:0000256" key="2">
    <source>
        <dbReference type="ARBA" id="ARBA00022448"/>
    </source>
</evidence>
<dbReference type="InterPro" id="IPR045263">
    <property type="entry name" value="GLUT"/>
</dbReference>
<keyword evidence="4 7" id="KW-1133">Transmembrane helix</keyword>
<feature type="transmembrane region" description="Helical" evidence="7">
    <location>
        <begin position="280"/>
        <end position="303"/>
    </location>
</feature>
<dbReference type="GO" id="GO:0016020">
    <property type="term" value="C:membrane"/>
    <property type="evidence" value="ECO:0007669"/>
    <property type="project" value="UniProtKB-SubCell"/>
</dbReference>
<evidence type="ECO:0000256" key="4">
    <source>
        <dbReference type="ARBA" id="ARBA00022989"/>
    </source>
</evidence>
<organism evidence="9 10">
    <name type="scientific">Dreissena polymorpha</name>
    <name type="common">Zebra mussel</name>
    <name type="synonym">Mytilus polymorpha</name>
    <dbReference type="NCBI Taxonomy" id="45954"/>
    <lineage>
        <taxon>Eukaryota</taxon>
        <taxon>Metazoa</taxon>
        <taxon>Spiralia</taxon>
        <taxon>Lophotrochozoa</taxon>
        <taxon>Mollusca</taxon>
        <taxon>Bivalvia</taxon>
        <taxon>Autobranchia</taxon>
        <taxon>Heteroconchia</taxon>
        <taxon>Euheterodonta</taxon>
        <taxon>Imparidentia</taxon>
        <taxon>Neoheterodontei</taxon>
        <taxon>Myida</taxon>
        <taxon>Dreissenoidea</taxon>
        <taxon>Dreissenidae</taxon>
        <taxon>Dreissena</taxon>
    </lineage>
</organism>
<comment type="caution">
    <text evidence="9">The sequence shown here is derived from an EMBL/GenBank/DDBJ whole genome shotgun (WGS) entry which is preliminary data.</text>
</comment>
<reference evidence="9" key="1">
    <citation type="journal article" date="2019" name="bioRxiv">
        <title>The Genome of the Zebra Mussel, Dreissena polymorpha: A Resource for Invasive Species Research.</title>
        <authorList>
            <person name="McCartney M.A."/>
            <person name="Auch B."/>
            <person name="Kono T."/>
            <person name="Mallez S."/>
            <person name="Zhang Y."/>
            <person name="Obille A."/>
            <person name="Becker A."/>
            <person name="Abrahante J.E."/>
            <person name="Garbe J."/>
            <person name="Badalamenti J.P."/>
            <person name="Herman A."/>
            <person name="Mangelson H."/>
            <person name="Liachko I."/>
            <person name="Sullivan S."/>
            <person name="Sone E.D."/>
            <person name="Koren S."/>
            <person name="Silverstein K.A.T."/>
            <person name="Beckman K.B."/>
            <person name="Gohl D.M."/>
        </authorList>
    </citation>
    <scope>NUCLEOTIDE SEQUENCE</scope>
    <source>
        <strain evidence="9">Duluth1</strain>
        <tissue evidence="9">Whole animal</tissue>
    </source>
</reference>
<dbReference type="InterPro" id="IPR003663">
    <property type="entry name" value="Sugar/inositol_transpt"/>
</dbReference>
<dbReference type="Gene3D" id="1.20.1250.20">
    <property type="entry name" value="MFS general substrate transporter like domains"/>
    <property type="match status" value="1"/>
</dbReference>
<dbReference type="EMBL" id="JAIWYP010000005">
    <property type="protein sequence ID" value="KAH3825636.1"/>
    <property type="molecule type" value="Genomic_DNA"/>
</dbReference>
<proteinExistence type="inferred from homology"/>
<comment type="similarity">
    <text evidence="6">Belongs to the major facilitator superfamily. Sugar transporter (TC 2.A.1.1) family.</text>
</comment>
<accession>A0A9D4JVI7</accession>
<protein>
    <recommendedName>
        <fullName evidence="8">Major facilitator superfamily (MFS) profile domain-containing protein</fullName>
    </recommendedName>
</protein>
<feature type="transmembrane region" description="Helical" evidence="7">
    <location>
        <begin position="241"/>
        <end position="268"/>
    </location>
</feature>
<dbReference type="InterPro" id="IPR020846">
    <property type="entry name" value="MFS_dom"/>
</dbReference>
<evidence type="ECO:0000256" key="1">
    <source>
        <dbReference type="ARBA" id="ARBA00004141"/>
    </source>
</evidence>
<evidence type="ECO:0000256" key="3">
    <source>
        <dbReference type="ARBA" id="ARBA00022692"/>
    </source>
</evidence>
<dbReference type="NCBIfam" id="TIGR00879">
    <property type="entry name" value="SP"/>
    <property type="match status" value="1"/>
</dbReference>
<evidence type="ECO:0000259" key="8">
    <source>
        <dbReference type="PROSITE" id="PS50850"/>
    </source>
</evidence>
<keyword evidence="5 7" id="KW-0472">Membrane</keyword>
<dbReference type="PROSITE" id="PS50850">
    <property type="entry name" value="MFS"/>
    <property type="match status" value="1"/>
</dbReference>
<dbReference type="InterPro" id="IPR036259">
    <property type="entry name" value="MFS_trans_sf"/>
</dbReference>
<dbReference type="PROSITE" id="PS00216">
    <property type="entry name" value="SUGAR_TRANSPORT_1"/>
    <property type="match status" value="1"/>
</dbReference>
<name>A0A9D4JVI7_DREPO</name>
<feature type="transmembrane region" description="Helical" evidence="7">
    <location>
        <begin position="309"/>
        <end position="328"/>
    </location>
</feature>
<dbReference type="PANTHER" id="PTHR23503:SF8">
    <property type="entry name" value="FACILITATED GLUCOSE TRANSPORTER PROTEIN 1"/>
    <property type="match status" value="1"/>
</dbReference>
<keyword evidence="10" id="KW-1185">Reference proteome</keyword>
<keyword evidence="2 6" id="KW-0813">Transport</keyword>
<sequence>MSKLNVAGINTGIAPMYLSEISTVGLRGLCGTFNQLCITLGVLTSTVVGLNTVLGRSDTWQYAFGVPLVLVVWQLVALSCCPESPRFLVIQRQEDLEAERALVWLRGTTNVHKEMQEMIAERDAQRREKQFYVCDLFRDPELRKPMVICIIMHLSQQWSGINAVIYYSTSIFMGAGLRESSAEMATLATGAVNSSMTLVSALLMDRLGRRTLHLTGLGGMFIFSLILTSGQIYQTYDDHNWLGIICVMAVIGYIIFFATGPGAIPWFFTAELFAQGSRSAAVSVGVVVNWAANATVGFVFPILQKNIKAYSFIPFVAFLGFSWMFTFYQVPETKGRTIEDITALFRVKDIPYQQIPQHSDSDSESQ</sequence>
<feature type="domain" description="Major facilitator superfamily (MFS) profile" evidence="8">
    <location>
        <begin position="1"/>
        <end position="334"/>
    </location>
</feature>
<gene>
    <name evidence="9" type="ORF">DPMN_127517</name>
</gene>
<comment type="subcellular location">
    <subcellularLocation>
        <location evidence="1">Membrane</location>
        <topology evidence="1">Multi-pass membrane protein</topology>
    </subcellularLocation>
</comment>
<dbReference type="GO" id="GO:0015149">
    <property type="term" value="F:hexose transmembrane transporter activity"/>
    <property type="evidence" value="ECO:0007669"/>
    <property type="project" value="TreeGrafter"/>
</dbReference>
<dbReference type="Pfam" id="PF00083">
    <property type="entry name" value="Sugar_tr"/>
    <property type="match status" value="1"/>
</dbReference>
<evidence type="ECO:0000256" key="5">
    <source>
        <dbReference type="ARBA" id="ARBA00023136"/>
    </source>
</evidence>
<evidence type="ECO:0000256" key="7">
    <source>
        <dbReference type="SAM" id="Phobius"/>
    </source>
</evidence>
<dbReference type="AlphaFoldDB" id="A0A9D4JVI7"/>
<dbReference type="Proteomes" id="UP000828390">
    <property type="component" value="Unassembled WGS sequence"/>
</dbReference>
<keyword evidence="3 7" id="KW-0812">Transmembrane</keyword>